<reference evidence="2 3" key="1">
    <citation type="journal article" date="2010" name="Cell">
        <title>The genome of Naegleria gruberi illuminates early eukaryotic versatility.</title>
        <authorList>
            <person name="Fritz-Laylin L.K."/>
            <person name="Prochnik S.E."/>
            <person name="Ginger M.L."/>
            <person name="Dacks J.B."/>
            <person name="Carpenter M.L."/>
            <person name="Field M.C."/>
            <person name="Kuo A."/>
            <person name="Paredez A."/>
            <person name="Chapman J."/>
            <person name="Pham J."/>
            <person name="Shu S."/>
            <person name="Neupane R."/>
            <person name="Cipriano M."/>
            <person name="Mancuso J."/>
            <person name="Tu H."/>
            <person name="Salamov A."/>
            <person name="Lindquist E."/>
            <person name="Shapiro H."/>
            <person name="Lucas S."/>
            <person name="Grigoriev I.V."/>
            <person name="Cande W.Z."/>
            <person name="Fulton C."/>
            <person name="Rokhsar D.S."/>
            <person name="Dawson S.C."/>
        </authorList>
    </citation>
    <scope>NUCLEOTIDE SEQUENCE [LARGE SCALE GENOMIC DNA]</scope>
    <source>
        <strain evidence="2 3">NEG-M</strain>
    </source>
</reference>
<proteinExistence type="predicted"/>
<dbReference type="VEuPathDB" id="AmoebaDB:NAEGRDRAFT_74083"/>
<keyword evidence="3" id="KW-1185">Reference proteome</keyword>
<dbReference type="RefSeq" id="XP_002670968.1">
    <property type="nucleotide sequence ID" value="XM_002670922.1"/>
</dbReference>
<dbReference type="InParanoid" id="D2VYD6"/>
<feature type="transmembrane region" description="Helical" evidence="1">
    <location>
        <begin position="9"/>
        <end position="30"/>
    </location>
</feature>
<dbReference type="Proteomes" id="UP000006671">
    <property type="component" value="Unassembled WGS sequence"/>
</dbReference>
<dbReference type="KEGG" id="ngr:NAEGRDRAFT_74083"/>
<dbReference type="GeneID" id="8853871"/>
<keyword evidence="1" id="KW-1133">Transmembrane helix</keyword>
<dbReference type="eggNOG" id="ENOG502S56R">
    <property type="taxonomic scope" value="Eukaryota"/>
</dbReference>
<name>D2VYD6_NAEGR</name>
<sequence>MPTTRKKKILVAIFGIVSTFILIQIIWWSWSRGSSTPNYYHPNGESSTLSDYCYYLHNNNNGKSLSMKQVLEILTRNTASMKYPLQQHGNPYIVTAVSSGYFERFENFVGSIHRIYETKEKLFNIQASFLNKDSNIERMISDKSSYWWNWNSYLTSESRPIIVYNLGMTSEQVQRAKTFKNVEVVDIDFKLLPSHFNNLKSFAWKPLVMYLALQRYPAIFFLDSGVEVWNRLDRYESILMEKGYFHVVQEGLTTGWKCCGTVGELTHISTFNYLGFSQKEYGPKVMCSGGIQGYIKDSPAYKNVLLPTLECAWNSECIAPKGSSLANHRQDQSVFSLFIHKAGLVCETDPRLWGNPGNRAGIPDSEFVIYLRKGDPNKPHIRNIEYEKGLAIVIPVKENEKSNVLKKLDLWNENKYSPCWNYPTSMKVDLVIYMTHRKDETFESDVNQKTTKYSHCFNKISFKYTETQEAILSKVMQDDSIFNNYEYFLFMESNSKPIRANWINEMDSIISKNRQSNPSFWMIATLHKGSTPQASISSNSIFSTHISLRTLFREVSSLTSKPTNAELTSQIYEFLHKNENQEMYKHIKSRIIYHDFIQNLDDWNEENVRALYPNTFLITGLFKQT</sequence>
<dbReference type="OMA" id="WKCCGTV"/>
<dbReference type="PANTHER" id="PTHR31389:SF4">
    <property type="entry name" value="LD39211P"/>
    <property type="match status" value="1"/>
</dbReference>
<keyword evidence="1" id="KW-0812">Transmembrane</keyword>
<gene>
    <name evidence="2" type="ORF">NAEGRDRAFT_74083</name>
</gene>
<evidence type="ECO:0000313" key="3">
    <source>
        <dbReference type="Proteomes" id="UP000006671"/>
    </source>
</evidence>
<dbReference type="PANTHER" id="PTHR31389">
    <property type="entry name" value="LD39211P"/>
    <property type="match status" value="1"/>
</dbReference>
<keyword evidence="1" id="KW-0472">Membrane</keyword>
<protein>
    <submittedName>
        <fullName evidence="2">Predicted protein</fullName>
    </submittedName>
</protein>
<dbReference type="AlphaFoldDB" id="D2VYD6"/>
<accession>D2VYD6</accession>
<organism evidence="3">
    <name type="scientific">Naegleria gruberi</name>
    <name type="common">Amoeba</name>
    <dbReference type="NCBI Taxonomy" id="5762"/>
    <lineage>
        <taxon>Eukaryota</taxon>
        <taxon>Discoba</taxon>
        <taxon>Heterolobosea</taxon>
        <taxon>Tetramitia</taxon>
        <taxon>Eutetramitia</taxon>
        <taxon>Vahlkampfiidae</taxon>
        <taxon>Naegleria</taxon>
    </lineage>
</organism>
<dbReference type="EMBL" id="GG738910">
    <property type="protein sequence ID" value="EFC38224.1"/>
    <property type="molecule type" value="Genomic_DNA"/>
</dbReference>
<evidence type="ECO:0000313" key="2">
    <source>
        <dbReference type="EMBL" id="EFC38224.1"/>
    </source>
</evidence>
<dbReference type="OrthoDB" id="5954868at2759"/>
<evidence type="ECO:0000256" key="1">
    <source>
        <dbReference type="SAM" id="Phobius"/>
    </source>
</evidence>